<name>A0A097R2Z0_HAFAL</name>
<dbReference type="AlphaFoldDB" id="A0A097R2Z0"/>
<dbReference type="PATRIC" id="fig|1453496.5.peg.2500"/>
<accession>A0A097R2Z0</accession>
<proteinExistence type="predicted"/>
<sequence length="143" mass="16405">MKEKDMSMINDQLYDLKAMPLIHVSAEFMHFSGIDWVQQTEQLLAKNCAFILIYPELHFPPENRETKPVENEEAREARTVIAKWLRKHRDDFSACCKAIILCSSNKGCADNLRQGLERMYGVPVIESTTEQATLLAKEIMSIS</sequence>
<dbReference type="HOGENOM" id="CLU_1803468_0_0_6"/>
<reference evidence="1 2" key="1">
    <citation type="journal article" date="2014" name="Gut Pathog.">
        <title>Gene clusters of Hafnia alvei strain FB1 important in survival and pathogenesis: a draft genome perspective.</title>
        <authorList>
            <person name="Tan J.Y."/>
            <person name="Yin W.F."/>
            <person name="Chan K.G."/>
        </authorList>
    </citation>
    <scope>NUCLEOTIDE SEQUENCE [LARGE SCALE GENOMIC DNA]</scope>
    <source>
        <strain evidence="1 2">FB1</strain>
    </source>
</reference>
<dbReference type="EMBL" id="CP009706">
    <property type="protein sequence ID" value="AIU73089.1"/>
    <property type="molecule type" value="Genomic_DNA"/>
</dbReference>
<evidence type="ECO:0000313" key="2">
    <source>
        <dbReference type="Proteomes" id="UP000029986"/>
    </source>
</evidence>
<protein>
    <submittedName>
        <fullName evidence="1">Uncharacterized protein</fullName>
    </submittedName>
</protein>
<evidence type="ECO:0000313" key="1">
    <source>
        <dbReference type="EMBL" id="AIU73089.1"/>
    </source>
</evidence>
<keyword evidence="2" id="KW-1185">Reference proteome</keyword>
<dbReference type="Proteomes" id="UP000029986">
    <property type="component" value="Chromosome"/>
</dbReference>
<organism evidence="1 2">
    <name type="scientific">Hafnia alvei FB1</name>
    <dbReference type="NCBI Taxonomy" id="1453496"/>
    <lineage>
        <taxon>Bacteria</taxon>
        <taxon>Pseudomonadati</taxon>
        <taxon>Pseudomonadota</taxon>
        <taxon>Gammaproteobacteria</taxon>
        <taxon>Enterobacterales</taxon>
        <taxon>Hafniaceae</taxon>
        <taxon>Hafnia</taxon>
    </lineage>
</organism>
<gene>
    <name evidence="1" type="ORF">AT03_12305</name>
</gene>
<dbReference type="KEGG" id="hav:AT03_12305"/>